<dbReference type="EMBL" id="JAHRIO010022657">
    <property type="protein sequence ID" value="MEQ2166097.1"/>
    <property type="molecule type" value="Genomic_DNA"/>
</dbReference>
<evidence type="ECO:0000313" key="2">
    <source>
        <dbReference type="Proteomes" id="UP001476798"/>
    </source>
</evidence>
<dbReference type="Proteomes" id="UP001476798">
    <property type="component" value="Unassembled WGS sequence"/>
</dbReference>
<reference evidence="1 2" key="1">
    <citation type="submission" date="2021-06" db="EMBL/GenBank/DDBJ databases">
        <authorList>
            <person name="Palmer J.M."/>
        </authorList>
    </citation>
    <scope>NUCLEOTIDE SEQUENCE [LARGE SCALE GENOMIC DNA]</scope>
    <source>
        <strain evidence="1 2">GA_2019</strain>
        <tissue evidence="1">Muscle</tissue>
    </source>
</reference>
<comment type="caution">
    <text evidence="1">The sequence shown here is derived from an EMBL/GenBank/DDBJ whole genome shotgun (WGS) entry which is preliminary data.</text>
</comment>
<protein>
    <submittedName>
        <fullName evidence="1">Uncharacterized protein</fullName>
    </submittedName>
</protein>
<sequence>LIEGAAGQSVTYHGVLHINLNTLGTEFKNVPAYVVNDSEHRSSVPLLTETIVLCASRSYLQATNSQQFLQQVKVSHPEWCTSLLEIGSAEPCDVGDMVGPAVYTGRTVRIPGAKEMDLRCRIKASPQGKT</sequence>
<proteinExistence type="predicted"/>
<feature type="non-terminal residue" evidence="1">
    <location>
        <position position="1"/>
    </location>
</feature>
<evidence type="ECO:0000313" key="1">
    <source>
        <dbReference type="EMBL" id="MEQ2166097.1"/>
    </source>
</evidence>
<organism evidence="1 2">
    <name type="scientific">Goodea atripinnis</name>
    <dbReference type="NCBI Taxonomy" id="208336"/>
    <lineage>
        <taxon>Eukaryota</taxon>
        <taxon>Metazoa</taxon>
        <taxon>Chordata</taxon>
        <taxon>Craniata</taxon>
        <taxon>Vertebrata</taxon>
        <taxon>Euteleostomi</taxon>
        <taxon>Actinopterygii</taxon>
        <taxon>Neopterygii</taxon>
        <taxon>Teleostei</taxon>
        <taxon>Neoteleostei</taxon>
        <taxon>Acanthomorphata</taxon>
        <taxon>Ovalentaria</taxon>
        <taxon>Atherinomorphae</taxon>
        <taxon>Cyprinodontiformes</taxon>
        <taxon>Goodeidae</taxon>
        <taxon>Goodea</taxon>
    </lineage>
</organism>
<accession>A0ABV0N3Y6</accession>
<gene>
    <name evidence="1" type="ORF">GOODEAATRI_024170</name>
</gene>
<keyword evidence="2" id="KW-1185">Reference proteome</keyword>
<name>A0ABV0N3Y6_9TELE</name>